<evidence type="ECO:0000256" key="3">
    <source>
        <dbReference type="ARBA" id="ARBA00022692"/>
    </source>
</evidence>
<dbReference type="GO" id="GO:0044331">
    <property type="term" value="P:cell-cell adhesion mediated by cadherin"/>
    <property type="evidence" value="ECO:0000318"/>
    <property type="project" value="GO_Central"/>
</dbReference>
<dbReference type="GO" id="GO:0000902">
    <property type="term" value="P:cell morphogenesis"/>
    <property type="evidence" value="ECO:0000318"/>
    <property type="project" value="GO_Central"/>
</dbReference>
<dbReference type="CTD" id="108704818"/>
<dbReference type="GO" id="GO:0008013">
    <property type="term" value="F:beta-catenin binding"/>
    <property type="evidence" value="ECO:0000318"/>
    <property type="project" value="GO_Central"/>
</dbReference>
<dbReference type="GeneID" id="108704818"/>
<evidence type="ECO:0000256" key="4">
    <source>
        <dbReference type="ARBA" id="ARBA00022723"/>
    </source>
</evidence>
<evidence type="ECO:0000256" key="13">
    <source>
        <dbReference type="ARBA" id="ARBA00069584"/>
    </source>
</evidence>
<evidence type="ECO:0000256" key="11">
    <source>
        <dbReference type="ARBA" id="ARBA00023180"/>
    </source>
</evidence>
<dbReference type="FunFam" id="2.60.40.60:FF:000011">
    <property type="entry name" value="Cadherin 1"/>
    <property type="match status" value="1"/>
</dbReference>
<organism evidence="21 22">
    <name type="scientific">Xenopus laevis</name>
    <name type="common">African clawed frog</name>
    <dbReference type="NCBI Taxonomy" id="8355"/>
    <lineage>
        <taxon>Eukaryota</taxon>
        <taxon>Metazoa</taxon>
        <taxon>Chordata</taxon>
        <taxon>Craniata</taxon>
        <taxon>Vertebrata</taxon>
        <taxon>Euteleostomi</taxon>
        <taxon>Amphibia</taxon>
        <taxon>Batrachia</taxon>
        <taxon>Anura</taxon>
        <taxon>Pipoidea</taxon>
        <taxon>Pipidae</taxon>
        <taxon>Xenopodinae</taxon>
        <taxon>Xenopus</taxon>
        <taxon>Xenopus</taxon>
    </lineage>
</organism>
<evidence type="ECO:0000256" key="19">
    <source>
        <dbReference type="SAM" id="SignalP"/>
    </source>
</evidence>
<protein>
    <recommendedName>
        <fullName evidence="13">Cadherin-15</fullName>
    </recommendedName>
    <alternativeName>
        <fullName evidence="14">Cadherin-14</fullName>
    </alternativeName>
    <alternativeName>
        <fullName evidence="15">Muscle cadherin</fullName>
    </alternativeName>
</protein>
<dbReference type="GO" id="GO:0005912">
    <property type="term" value="C:adherens junction"/>
    <property type="evidence" value="ECO:0000318"/>
    <property type="project" value="GO_Central"/>
</dbReference>
<dbReference type="InterPro" id="IPR039808">
    <property type="entry name" value="Cadherin"/>
</dbReference>
<feature type="domain" description="Cadherin" evidence="20">
    <location>
        <begin position="489"/>
        <end position="603"/>
    </location>
</feature>
<keyword evidence="8" id="KW-0130">Cell adhesion</keyword>
<evidence type="ECO:0000256" key="2">
    <source>
        <dbReference type="ARBA" id="ARBA00022475"/>
    </source>
</evidence>
<name>A0A8J1MWD8_XENLA</name>
<dbReference type="AlphaFoldDB" id="A0A8J1MWD8"/>
<dbReference type="Proteomes" id="UP000186698">
    <property type="component" value="Chromosome 4L"/>
</dbReference>
<keyword evidence="5 19" id="KW-0732">Signal</keyword>
<dbReference type="PANTHER" id="PTHR24027">
    <property type="entry name" value="CADHERIN-23"/>
    <property type="match status" value="1"/>
</dbReference>
<evidence type="ECO:0000313" key="22">
    <source>
        <dbReference type="RefSeq" id="XP_041446097.1"/>
    </source>
</evidence>
<feature type="domain" description="Cadherin" evidence="20">
    <location>
        <begin position="161"/>
        <end position="268"/>
    </location>
</feature>
<keyword evidence="21" id="KW-1185">Reference proteome</keyword>
<evidence type="ECO:0000256" key="8">
    <source>
        <dbReference type="ARBA" id="ARBA00022889"/>
    </source>
</evidence>
<dbReference type="FunFam" id="2.60.40.60:FF:000019">
    <property type="entry name" value="Cadherin 2"/>
    <property type="match status" value="1"/>
</dbReference>
<dbReference type="CDD" id="cd11304">
    <property type="entry name" value="Cadherin_repeat"/>
    <property type="match status" value="4"/>
</dbReference>
<feature type="region of interest" description="Disordered" evidence="17">
    <location>
        <begin position="684"/>
        <end position="717"/>
    </location>
</feature>
<feature type="domain" description="Cadherin" evidence="20">
    <location>
        <begin position="383"/>
        <end position="490"/>
    </location>
</feature>
<dbReference type="InterPro" id="IPR002126">
    <property type="entry name" value="Cadherin-like_dom"/>
</dbReference>
<dbReference type="PANTHER" id="PTHR24027:SF300">
    <property type="entry name" value="CADHERIN-15"/>
    <property type="match status" value="1"/>
</dbReference>
<feature type="domain" description="Cadherin" evidence="20">
    <location>
        <begin position="54"/>
        <end position="160"/>
    </location>
</feature>
<dbReference type="GO" id="GO:0045296">
    <property type="term" value="F:cadherin binding"/>
    <property type="evidence" value="ECO:0000318"/>
    <property type="project" value="GO_Central"/>
</dbReference>
<evidence type="ECO:0000256" key="12">
    <source>
        <dbReference type="ARBA" id="ARBA00055503"/>
    </source>
</evidence>
<dbReference type="OrthoDB" id="6079678at2759"/>
<evidence type="ECO:0000256" key="10">
    <source>
        <dbReference type="ARBA" id="ARBA00023136"/>
    </source>
</evidence>
<comment type="subcellular location">
    <subcellularLocation>
        <location evidence="1">Cell membrane</location>
    </subcellularLocation>
</comment>
<reference evidence="22" key="1">
    <citation type="submission" date="2025-08" db="UniProtKB">
        <authorList>
            <consortium name="RefSeq"/>
        </authorList>
    </citation>
    <scope>IDENTIFICATION</scope>
    <source>
        <strain evidence="22">J_2021</strain>
        <tissue evidence="22">Erythrocytes</tissue>
    </source>
</reference>
<keyword evidence="6" id="KW-0677">Repeat</keyword>
<dbReference type="InterPro" id="IPR015919">
    <property type="entry name" value="Cadherin-like_sf"/>
</dbReference>
<feature type="signal peptide" evidence="19">
    <location>
        <begin position="1"/>
        <end position="21"/>
    </location>
</feature>
<evidence type="ECO:0000256" key="14">
    <source>
        <dbReference type="ARBA" id="ARBA00076585"/>
    </source>
</evidence>
<feature type="transmembrane region" description="Helical" evidence="18">
    <location>
        <begin position="611"/>
        <end position="634"/>
    </location>
</feature>
<keyword evidence="10 18" id="KW-0472">Membrane</keyword>
<dbReference type="Gene3D" id="2.60.40.60">
    <property type="entry name" value="Cadherins"/>
    <property type="match status" value="5"/>
</dbReference>
<proteinExistence type="predicted"/>
<keyword evidence="4" id="KW-0479">Metal-binding</keyword>
<dbReference type="PRINTS" id="PR00205">
    <property type="entry name" value="CADHERIN"/>
</dbReference>
<dbReference type="PROSITE" id="PS50268">
    <property type="entry name" value="CADHERIN_2"/>
    <property type="match status" value="5"/>
</dbReference>
<evidence type="ECO:0000256" key="7">
    <source>
        <dbReference type="ARBA" id="ARBA00022837"/>
    </source>
</evidence>
<dbReference type="GO" id="GO:0034332">
    <property type="term" value="P:adherens junction organization"/>
    <property type="evidence" value="ECO:0000318"/>
    <property type="project" value="GO_Central"/>
</dbReference>
<evidence type="ECO:0000256" key="5">
    <source>
        <dbReference type="ARBA" id="ARBA00022729"/>
    </source>
</evidence>
<keyword evidence="11" id="KW-0325">Glycoprotein</keyword>
<dbReference type="SMART" id="SM00112">
    <property type="entry name" value="CA"/>
    <property type="match status" value="4"/>
</dbReference>
<feature type="chain" id="PRO_5035324256" description="Cadherin-15" evidence="19">
    <location>
        <begin position="22"/>
        <end position="829"/>
    </location>
</feature>
<evidence type="ECO:0000256" key="9">
    <source>
        <dbReference type="ARBA" id="ARBA00022989"/>
    </source>
</evidence>
<dbReference type="GO" id="GO:0016339">
    <property type="term" value="P:calcium-dependent cell-cell adhesion via plasma membrane cell adhesion molecules"/>
    <property type="evidence" value="ECO:0000318"/>
    <property type="project" value="GO_Central"/>
</dbReference>
<evidence type="ECO:0000259" key="20">
    <source>
        <dbReference type="PROSITE" id="PS50268"/>
    </source>
</evidence>
<dbReference type="GO" id="GO:0007156">
    <property type="term" value="P:homophilic cell adhesion via plasma membrane adhesion molecules"/>
    <property type="evidence" value="ECO:0007669"/>
    <property type="project" value="InterPro"/>
</dbReference>
<evidence type="ECO:0000256" key="1">
    <source>
        <dbReference type="ARBA" id="ARBA00004236"/>
    </source>
</evidence>
<dbReference type="PROSITE" id="PS00232">
    <property type="entry name" value="CADHERIN_1"/>
    <property type="match status" value="1"/>
</dbReference>
<dbReference type="FunFam" id="2.60.40.60:FF:000229">
    <property type="entry name" value="Cadherin 15"/>
    <property type="match status" value="1"/>
</dbReference>
<dbReference type="InterPro" id="IPR020894">
    <property type="entry name" value="Cadherin_CS"/>
</dbReference>
<evidence type="ECO:0000256" key="17">
    <source>
        <dbReference type="SAM" id="MobiDB-lite"/>
    </source>
</evidence>
<dbReference type="FunFam" id="2.60.40.60:FF:000022">
    <property type="entry name" value="Cadherin 2"/>
    <property type="match status" value="1"/>
</dbReference>
<accession>A0A8J1MWD8</accession>
<keyword evidence="7 16" id="KW-0106">Calcium</keyword>
<dbReference type="GO" id="GO:0007043">
    <property type="term" value="P:cell-cell junction assembly"/>
    <property type="evidence" value="ECO:0000318"/>
    <property type="project" value="GO_Central"/>
</dbReference>
<keyword evidence="3 18" id="KW-0812">Transmembrane</keyword>
<comment type="function">
    <text evidence="12">Cadherins are calcium-dependent cell adhesion proteins. They preferentially interact with themselves in a homophilic manner in connecting cells; cadherins may thus contribute to the sorting of heterogeneous cell types. M-cadherin is part of the myogenic program and may provide a trigger for terminal muscle differentiation.</text>
</comment>
<dbReference type="FunFam" id="2.60.40.60:FF:000074">
    <property type="entry name" value="Desmoglein 4"/>
    <property type="match status" value="1"/>
</dbReference>
<evidence type="ECO:0000256" key="18">
    <source>
        <dbReference type="SAM" id="Phobius"/>
    </source>
</evidence>
<dbReference type="RefSeq" id="XP_041446097.1">
    <property type="nucleotide sequence ID" value="XM_041590163.1"/>
</dbReference>
<evidence type="ECO:0000256" key="6">
    <source>
        <dbReference type="ARBA" id="ARBA00022737"/>
    </source>
</evidence>
<dbReference type="SUPFAM" id="SSF49313">
    <property type="entry name" value="Cadherin-like"/>
    <property type="match status" value="5"/>
</dbReference>
<keyword evidence="9 18" id="KW-1133">Transmembrane helix</keyword>
<dbReference type="GO" id="GO:0016477">
    <property type="term" value="P:cell migration"/>
    <property type="evidence" value="ECO:0000318"/>
    <property type="project" value="GO_Central"/>
</dbReference>
<feature type="domain" description="Cadherin" evidence="20">
    <location>
        <begin position="268"/>
        <end position="382"/>
    </location>
</feature>
<evidence type="ECO:0000313" key="21">
    <source>
        <dbReference type="Proteomes" id="UP000186698"/>
    </source>
</evidence>
<dbReference type="GO" id="GO:0005509">
    <property type="term" value="F:calcium ion binding"/>
    <property type="evidence" value="ECO:0007669"/>
    <property type="project" value="UniProtKB-UniRule"/>
</dbReference>
<sequence>MESRSLLAMCFLMPFLCQLHCLMVWDENSPETPVFFPWRQRGRGTGKGHRVKRAWVIPPISVPENFRRIPMLLVQLKSDKQHHGSVIYSIKGPGVDEEPRGIFTINKNTGEVYLNAVLDREKIERFKLEAFAVDEGGSTLEDPTKLEIVVLDQNDNRPVFVQEEFTGRLLEGAIPGTFVLKVEATDADDPRTDNAELRYSIIQQEAPEMFSINQNTGEIRTVQVGLDREVVGSYNLTVQVADMIGEGLTSTARAIIIIEDINDNPPEFMQEFSMEVPENKSNLGIGRVNVTDKDLPGSVNWRVRYFITKGDSKQAFSIQTDPQTNEGILFLIKPLDHEEQEFYQLTISAENEAKLSPSAPRPTRSQTQVNITVKNLNEPPVFLENPKVVRVKERLAAGSEITVYTAVDPDNKLTQKIRYSLVSDPANWLSLDENSGQLRARYLLDRKSPFLQRGWYTALIAATDNAVPPLSSTGTLSVEVQEVNDQAPVLLSHSGDLCKNSQQGNGMLLLSATDEDLPPQAHPFHFQLDPSFTELTSNWSLSPVNDTHALLQLMADVQDGVYTLPLWVSDSGNPPLAQVQFLNVSVCLCDALGTCKGNAVALFGSGTGISLTALIIIMSSIALLLVLVLLLLLFRCSRPGHVHKGLLADSEDDVRDNIFNYDEQGGGEEDQDGYDMMRLRNPGLSVPPSPRLKPPIRRDTPYNQTLPRYPRRPTDRPSDIADFIQDVSVSPTLTIILMSPGHNNSTFFIYLYRDCKLLTQTRVLPHTTQLSFMTMKGRDRWLELSAPFCPVKMTVTRNMTICMNGGRDSAGWQTCMATNEPPRIQKRLL</sequence>
<gene>
    <name evidence="22" type="primary">cdh15.L</name>
</gene>
<evidence type="ECO:0000256" key="16">
    <source>
        <dbReference type="PROSITE-ProRule" id="PRU00043"/>
    </source>
</evidence>
<evidence type="ECO:0000256" key="15">
    <source>
        <dbReference type="ARBA" id="ARBA00083738"/>
    </source>
</evidence>
<dbReference type="GO" id="GO:0016342">
    <property type="term" value="C:catenin complex"/>
    <property type="evidence" value="ECO:0000318"/>
    <property type="project" value="GO_Central"/>
</dbReference>
<keyword evidence="2" id="KW-1003">Cell membrane</keyword>
<dbReference type="Pfam" id="PF00028">
    <property type="entry name" value="Cadherin"/>
    <property type="match status" value="4"/>
</dbReference>